<dbReference type="KEGG" id="tva:4762710"/>
<sequence length="446" mass="50297">MRIPVFDKSCLEMPPKFAFQKNDKNERLSSQILASTVIPAEICSQIRENCELLQSTIFTGDVTSKLQSYSNLIQLTTPGLQYPSETFIEKSIINVSFTEFASGNNEIIELAAQLLENLSYSPNLIQVFNSDNKFYQKLILNLTQDIAVNHSLEILTNLSNTNSGAFILLQEETIPIFNQIIQSSQNPELINSILHIVSNIFAVNSRFPDKYFYDGIQFFTQFFSPSIPNYLSYALIGLSNIARANESYKQTILEKIDINMIFSQLASPEPYAFLLLLISLMSNELAAAFPIEIIPPLIEREDTRELAISLYSEIFEANPVAAQNAVSLGIINQLLEISQIPKYENIASICIINAVRVYPQGILPTLFETDFINSVLDLLEYDDKLVTMQVIFLINILLGIQDENRQNILEMLADHNVIDLLERWNDDKDIGPLSNQLVSDLNSALS</sequence>
<dbReference type="SUPFAM" id="SSF48371">
    <property type="entry name" value="ARM repeat"/>
    <property type="match status" value="1"/>
</dbReference>
<evidence type="ECO:0000313" key="2">
    <source>
        <dbReference type="Proteomes" id="UP000001542"/>
    </source>
</evidence>
<dbReference type="EMBL" id="DS113464">
    <property type="protein sequence ID" value="EAY04845.1"/>
    <property type="molecule type" value="Genomic_DNA"/>
</dbReference>
<dbReference type="VEuPathDB" id="TrichDB:TVAG_226580"/>
<gene>
    <name evidence="1" type="ORF">TVAG_226580</name>
</gene>
<evidence type="ECO:0000313" key="1">
    <source>
        <dbReference type="EMBL" id="EAY04845.1"/>
    </source>
</evidence>
<dbReference type="InParanoid" id="A2ER92"/>
<dbReference type="Gene3D" id="1.25.10.10">
    <property type="entry name" value="Leucine-rich Repeat Variant"/>
    <property type="match status" value="1"/>
</dbReference>
<dbReference type="Proteomes" id="UP000001542">
    <property type="component" value="Unassembled WGS sequence"/>
</dbReference>
<dbReference type="InterPro" id="IPR016024">
    <property type="entry name" value="ARM-type_fold"/>
</dbReference>
<dbReference type="AlphaFoldDB" id="A2ER92"/>
<dbReference type="VEuPathDB" id="TrichDB:TVAGG3_0411330"/>
<protein>
    <recommendedName>
        <fullName evidence="3">Armadillo/beta-catenin-like repeat family protein</fullName>
    </recommendedName>
</protein>
<dbReference type="InterPro" id="IPR011989">
    <property type="entry name" value="ARM-like"/>
</dbReference>
<evidence type="ECO:0008006" key="3">
    <source>
        <dbReference type="Google" id="ProtNLM"/>
    </source>
</evidence>
<reference evidence="1" key="2">
    <citation type="journal article" date="2007" name="Science">
        <title>Draft genome sequence of the sexually transmitted pathogen Trichomonas vaginalis.</title>
        <authorList>
            <person name="Carlton J.M."/>
            <person name="Hirt R.P."/>
            <person name="Silva J.C."/>
            <person name="Delcher A.L."/>
            <person name="Schatz M."/>
            <person name="Zhao Q."/>
            <person name="Wortman J.R."/>
            <person name="Bidwell S.L."/>
            <person name="Alsmark U.C.M."/>
            <person name="Besteiro S."/>
            <person name="Sicheritz-Ponten T."/>
            <person name="Noel C.J."/>
            <person name="Dacks J.B."/>
            <person name="Foster P.G."/>
            <person name="Simillion C."/>
            <person name="Van de Peer Y."/>
            <person name="Miranda-Saavedra D."/>
            <person name="Barton G.J."/>
            <person name="Westrop G.D."/>
            <person name="Mueller S."/>
            <person name="Dessi D."/>
            <person name="Fiori P.L."/>
            <person name="Ren Q."/>
            <person name="Paulsen I."/>
            <person name="Zhang H."/>
            <person name="Bastida-Corcuera F.D."/>
            <person name="Simoes-Barbosa A."/>
            <person name="Brown M.T."/>
            <person name="Hayes R.D."/>
            <person name="Mukherjee M."/>
            <person name="Okumura C.Y."/>
            <person name="Schneider R."/>
            <person name="Smith A.J."/>
            <person name="Vanacova S."/>
            <person name="Villalvazo M."/>
            <person name="Haas B.J."/>
            <person name="Pertea M."/>
            <person name="Feldblyum T.V."/>
            <person name="Utterback T.R."/>
            <person name="Shu C.L."/>
            <person name="Osoegawa K."/>
            <person name="de Jong P.J."/>
            <person name="Hrdy I."/>
            <person name="Horvathova L."/>
            <person name="Zubacova Z."/>
            <person name="Dolezal P."/>
            <person name="Malik S.B."/>
            <person name="Logsdon J.M. Jr."/>
            <person name="Henze K."/>
            <person name="Gupta A."/>
            <person name="Wang C.C."/>
            <person name="Dunne R.L."/>
            <person name="Upcroft J.A."/>
            <person name="Upcroft P."/>
            <person name="White O."/>
            <person name="Salzberg S.L."/>
            <person name="Tang P."/>
            <person name="Chiu C.-H."/>
            <person name="Lee Y.-S."/>
            <person name="Embley T.M."/>
            <person name="Coombs G.H."/>
            <person name="Mottram J.C."/>
            <person name="Tachezy J."/>
            <person name="Fraser-Liggett C.M."/>
            <person name="Johnson P.J."/>
        </authorList>
    </citation>
    <scope>NUCLEOTIDE SEQUENCE [LARGE SCALE GENOMIC DNA]</scope>
    <source>
        <strain evidence="1">G3</strain>
    </source>
</reference>
<accession>A2ER92</accession>
<organism evidence="1 2">
    <name type="scientific">Trichomonas vaginalis (strain ATCC PRA-98 / G3)</name>
    <dbReference type="NCBI Taxonomy" id="412133"/>
    <lineage>
        <taxon>Eukaryota</taxon>
        <taxon>Metamonada</taxon>
        <taxon>Parabasalia</taxon>
        <taxon>Trichomonadida</taxon>
        <taxon>Trichomonadidae</taxon>
        <taxon>Trichomonas</taxon>
    </lineage>
</organism>
<dbReference type="SMR" id="A2ER92"/>
<name>A2ER92_TRIV3</name>
<proteinExistence type="predicted"/>
<dbReference type="RefSeq" id="XP_001317068.1">
    <property type="nucleotide sequence ID" value="XM_001317033.1"/>
</dbReference>
<reference evidence="1" key="1">
    <citation type="submission" date="2006-10" db="EMBL/GenBank/DDBJ databases">
        <authorList>
            <person name="Amadeo P."/>
            <person name="Zhao Q."/>
            <person name="Wortman J."/>
            <person name="Fraser-Liggett C."/>
            <person name="Carlton J."/>
        </authorList>
    </citation>
    <scope>NUCLEOTIDE SEQUENCE</scope>
    <source>
        <strain evidence="1">G3</strain>
    </source>
</reference>
<keyword evidence="2" id="KW-1185">Reference proteome</keyword>